<protein>
    <submittedName>
        <fullName evidence="2">Putative membrane protein</fullName>
    </submittedName>
</protein>
<feature type="transmembrane region" description="Helical" evidence="1">
    <location>
        <begin position="59"/>
        <end position="78"/>
    </location>
</feature>
<evidence type="ECO:0000256" key="1">
    <source>
        <dbReference type="SAM" id="Phobius"/>
    </source>
</evidence>
<keyword evidence="3" id="KW-1185">Reference proteome</keyword>
<dbReference type="Proteomes" id="UP000294558">
    <property type="component" value="Unassembled WGS sequence"/>
</dbReference>
<organism evidence="2 3">
    <name type="scientific">Ilumatobacter fluminis</name>
    <dbReference type="NCBI Taxonomy" id="467091"/>
    <lineage>
        <taxon>Bacteria</taxon>
        <taxon>Bacillati</taxon>
        <taxon>Actinomycetota</taxon>
        <taxon>Acidimicrobiia</taxon>
        <taxon>Acidimicrobiales</taxon>
        <taxon>Ilumatobacteraceae</taxon>
        <taxon>Ilumatobacter</taxon>
    </lineage>
</organism>
<name>A0A4R7HVW0_9ACTN</name>
<evidence type="ECO:0000313" key="2">
    <source>
        <dbReference type="EMBL" id="TDT15122.1"/>
    </source>
</evidence>
<reference evidence="2 3" key="1">
    <citation type="submission" date="2019-03" db="EMBL/GenBank/DDBJ databases">
        <title>Sequencing the genomes of 1000 actinobacteria strains.</title>
        <authorList>
            <person name="Klenk H.-P."/>
        </authorList>
    </citation>
    <scope>NUCLEOTIDE SEQUENCE [LARGE SCALE GENOMIC DNA]</scope>
    <source>
        <strain evidence="2 3">DSM 18936</strain>
    </source>
</reference>
<evidence type="ECO:0000313" key="3">
    <source>
        <dbReference type="Proteomes" id="UP000294558"/>
    </source>
</evidence>
<keyword evidence="1" id="KW-1133">Transmembrane helix</keyword>
<dbReference type="InterPro" id="IPR005265">
    <property type="entry name" value="HemJ-like"/>
</dbReference>
<dbReference type="GO" id="GO:0006782">
    <property type="term" value="P:protoporphyrinogen IX biosynthetic process"/>
    <property type="evidence" value="ECO:0007669"/>
    <property type="project" value="UniProtKB-UniPathway"/>
</dbReference>
<comment type="caution">
    <text evidence="2">The sequence shown here is derived from an EMBL/GenBank/DDBJ whole genome shotgun (WGS) entry which is preliminary data.</text>
</comment>
<gene>
    <name evidence="2" type="ORF">BDK89_0683</name>
</gene>
<dbReference type="RefSeq" id="WP_166657349.1">
    <property type="nucleotide sequence ID" value="NZ_JAVJPS010000037.1"/>
</dbReference>
<proteinExistence type="predicted"/>
<dbReference type="AlphaFoldDB" id="A0A4R7HVW0"/>
<feature type="transmembrane region" description="Helical" evidence="1">
    <location>
        <begin position="125"/>
        <end position="143"/>
    </location>
</feature>
<keyword evidence="1" id="KW-0472">Membrane</keyword>
<feature type="transmembrane region" description="Helical" evidence="1">
    <location>
        <begin position="85"/>
        <end position="105"/>
    </location>
</feature>
<accession>A0A4R7HVW0</accession>
<sequence length="150" mass="16221">MIAMLRDTGYNVVLFLHIVSIIVAMAGAVAHPLMLNMERNRPDGDIAALAQRMETPSRIYSIAYVVAGIIGFGLVSMGDWPWSDAWIWISILLWVASTGILHGALIPAEKALAQGDEAAWSKVDMFGKIITVMIVVILIMMTVKPGGSAL</sequence>
<dbReference type="EMBL" id="SOAU01000001">
    <property type="protein sequence ID" value="TDT15122.1"/>
    <property type="molecule type" value="Genomic_DNA"/>
</dbReference>
<keyword evidence="1" id="KW-0812">Transmembrane</keyword>
<dbReference type="UniPathway" id="UPA00251">
    <property type="reaction ID" value="UER00324"/>
</dbReference>
<dbReference type="Pfam" id="PF03653">
    <property type="entry name" value="UPF0093"/>
    <property type="match status" value="1"/>
</dbReference>
<feature type="transmembrane region" description="Helical" evidence="1">
    <location>
        <begin position="12"/>
        <end position="34"/>
    </location>
</feature>